<evidence type="ECO:0000313" key="10">
    <source>
        <dbReference type="Proteomes" id="UP000092871"/>
    </source>
</evidence>
<evidence type="ECO:0000313" key="7">
    <source>
        <dbReference type="EMBL" id="SBT17255.1"/>
    </source>
</evidence>
<reference evidence="7 10" key="1">
    <citation type="submission" date="2016-06" db="EMBL/GenBank/DDBJ databases">
        <authorList>
            <person name="Kjaerup R.B."/>
            <person name="Dalgaard T.S."/>
            <person name="Juul-Madsen H.R."/>
        </authorList>
    </citation>
    <scope>NUCLEOTIDE SEQUENCE [LARGE SCALE GENOMIC DNA]</scope>
    <source>
        <strain evidence="7 10">CECT 5115</strain>
    </source>
</reference>
<organism evidence="7 10">
    <name type="scientific">Marinomonas gallaica</name>
    <dbReference type="NCBI Taxonomy" id="1806667"/>
    <lineage>
        <taxon>Bacteria</taxon>
        <taxon>Pseudomonadati</taxon>
        <taxon>Pseudomonadota</taxon>
        <taxon>Gammaproteobacteria</taxon>
        <taxon>Oceanospirillales</taxon>
        <taxon>Oceanospirillaceae</taxon>
        <taxon>Marinomonas</taxon>
    </lineage>
</organism>
<dbReference type="CDD" id="cd09916">
    <property type="entry name" value="CpxP_like"/>
    <property type="match status" value="1"/>
</dbReference>
<dbReference type="Proteomes" id="UP000092871">
    <property type="component" value="Unassembled WGS sequence"/>
</dbReference>
<evidence type="ECO:0000256" key="6">
    <source>
        <dbReference type="SAM" id="SignalP"/>
    </source>
</evidence>
<dbReference type="EMBL" id="FLRB01000018">
    <property type="protein sequence ID" value="SBT22411.1"/>
    <property type="molecule type" value="Genomic_DNA"/>
</dbReference>
<dbReference type="AlphaFoldDB" id="A0A1C3JQ58"/>
<dbReference type="EMBL" id="FLRA01000009">
    <property type="protein sequence ID" value="SBT17255.1"/>
    <property type="molecule type" value="Genomic_DNA"/>
</dbReference>
<feature type="signal peptide" evidence="6">
    <location>
        <begin position="1"/>
        <end position="25"/>
    </location>
</feature>
<evidence type="ECO:0000313" key="9">
    <source>
        <dbReference type="Proteomes" id="UP000092840"/>
    </source>
</evidence>
<dbReference type="PANTHER" id="PTHR38102:SF1">
    <property type="entry name" value="PERIPLASMIC CHAPERONE SPY"/>
    <property type="match status" value="1"/>
</dbReference>
<feature type="compositionally biased region" description="Basic and acidic residues" evidence="5">
    <location>
        <begin position="142"/>
        <end position="154"/>
    </location>
</feature>
<feature type="chain" id="PRO_5008676987" evidence="6">
    <location>
        <begin position="26"/>
        <end position="161"/>
    </location>
</feature>
<dbReference type="GO" id="GO:0030288">
    <property type="term" value="C:outer membrane-bounded periplasmic space"/>
    <property type="evidence" value="ECO:0007669"/>
    <property type="project" value="TreeGrafter"/>
</dbReference>
<evidence type="ECO:0000256" key="3">
    <source>
        <dbReference type="ARBA" id="ARBA00022729"/>
    </source>
</evidence>
<accession>A0A1C3JQ58</accession>
<keyword evidence="4" id="KW-0574">Periplasm</keyword>
<feature type="region of interest" description="Disordered" evidence="5">
    <location>
        <begin position="67"/>
        <end position="87"/>
    </location>
</feature>
<dbReference type="InterPro" id="IPR012899">
    <property type="entry name" value="LTXXQ"/>
</dbReference>
<comment type="subcellular location">
    <subcellularLocation>
        <location evidence="1">Periplasm</location>
    </subcellularLocation>
</comment>
<keyword evidence="3 6" id="KW-0732">Signal</keyword>
<sequence>MNIRKKIMVVGLALPLMLGTASAFAGGKDHGKEGRERCGSDAHLMHKLDLSDKQQDQLKALRLSARENMKAHHESKEGVRSSHRQEADELVMDDKFDKKAAEKFAQNMADQQAKVMVQRMMVQHEMYGVLTPEQKEQFTALKKEASEACKSDKPRHGKKHD</sequence>
<feature type="region of interest" description="Disordered" evidence="5">
    <location>
        <begin position="142"/>
        <end position="161"/>
    </location>
</feature>
<evidence type="ECO:0000256" key="1">
    <source>
        <dbReference type="ARBA" id="ARBA00004418"/>
    </source>
</evidence>
<proteinExistence type="inferred from homology"/>
<keyword evidence="9" id="KW-1185">Reference proteome</keyword>
<evidence type="ECO:0000256" key="2">
    <source>
        <dbReference type="ARBA" id="ARBA00008441"/>
    </source>
</evidence>
<dbReference type="Gene3D" id="1.20.120.1490">
    <property type="match status" value="1"/>
</dbReference>
<gene>
    <name evidence="7" type="primary">spy</name>
    <name evidence="7" type="ORF">MGA5115_01364</name>
    <name evidence="8" type="ORF">MGA5116_03031</name>
</gene>
<dbReference type="Proteomes" id="UP000092840">
    <property type="component" value="Unassembled WGS sequence"/>
</dbReference>
<evidence type="ECO:0000256" key="5">
    <source>
        <dbReference type="SAM" id="MobiDB-lite"/>
    </source>
</evidence>
<dbReference type="PANTHER" id="PTHR38102">
    <property type="entry name" value="PERIPLASMIC CHAPERONE SPY"/>
    <property type="match status" value="1"/>
</dbReference>
<dbReference type="Pfam" id="PF07813">
    <property type="entry name" value="LTXXQ"/>
    <property type="match status" value="1"/>
</dbReference>
<dbReference type="GO" id="GO:0051082">
    <property type="term" value="F:unfolded protein binding"/>
    <property type="evidence" value="ECO:0007669"/>
    <property type="project" value="TreeGrafter"/>
</dbReference>
<dbReference type="RefSeq" id="WP_067033823.1">
    <property type="nucleotide sequence ID" value="NZ_FLRA01000009.1"/>
</dbReference>
<protein>
    <submittedName>
        <fullName evidence="7">Spheroplast protein Y</fullName>
    </submittedName>
</protein>
<name>A0A1C3JQ58_9GAMM</name>
<evidence type="ECO:0000313" key="8">
    <source>
        <dbReference type="EMBL" id="SBT22411.1"/>
    </source>
</evidence>
<reference evidence="8 9" key="2">
    <citation type="submission" date="2016-06" db="EMBL/GenBank/DDBJ databases">
        <authorList>
            <person name="Rodrigo-Torres L."/>
            <person name="Arahal D.R."/>
        </authorList>
    </citation>
    <scope>NUCLEOTIDE SEQUENCE [LARGE SCALE GENOMIC DNA]</scope>
    <source>
        <strain evidence="8 9">CECT 5116</strain>
    </source>
</reference>
<dbReference type="InterPro" id="IPR052211">
    <property type="entry name" value="Cpx_auxiliary_protein"/>
</dbReference>
<comment type="similarity">
    <text evidence="2">Belongs to the CpxP/Spy family.</text>
</comment>
<evidence type="ECO:0000256" key="4">
    <source>
        <dbReference type="ARBA" id="ARBA00022764"/>
    </source>
</evidence>